<dbReference type="PROSITE" id="PS00411">
    <property type="entry name" value="KINESIN_MOTOR_1"/>
    <property type="match status" value="1"/>
</dbReference>
<evidence type="ECO:0000256" key="10">
    <source>
        <dbReference type="SAM" id="MobiDB-lite"/>
    </source>
</evidence>
<protein>
    <recommendedName>
        <fullName evidence="8">Kinesin-like protein</fullName>
    </recommendedName>
</protein>
<dbReference type="InterPro" id="IPR036961">
    <property type="entry name" value="Kinesin_motor_dom_sf"/>
</dbReference>
<comment type="similarity">
    <text evidence="6">Belongs to the TRAFAC class myosin-kinesin ATPase superfamily. Kinesin family. KIN-12 subfamily.</text>
</comment>
<proteinExistence type="inferred from homology"/>
<dbReference type="PRINTS" id="PR00380">
    <property type="entry name" value="KINESINHEAVY"/>
</dbReference>
<feature type="region of interest" description="Disordered" evidence="10">
    <location>
        <begin position="465"/>
        <end position="501"/>
    </location>
</feature>
<keyword evidence="2 7" id="KW-0547">Nucleotide-binding</keyword>
<evidence type="ECO:0000256" key="2">
    <source>
        <dbReference type="ARBA" id="ARBA00022741"/>
    </source>
</evidence>
<gene>
    <name evidence="12" type="primary">g6937</name>
    <name evidence="12" type="ORF">VP750_LOCUS5934</name>
</gene>
<dbReference type="SUPFAM" id="SSF52540">
    <property type="entry name" value="P-loop containing nucleoside triphosphate hydrolases"/>
    <property type="match status" value="1"/>
</dbReference>
<comment type="caution">
    <text evidence="12">The sequence shown here is derived from an EMBL/GenBank/DDBJ whole genome shotgun (WGS) entry which is preliminary data.</text>
</comment>
<dbReference type="Gene3D" id="3.40.850.10">
    <property type="entry name" value="Kinesin motor domain"/>
    <property type="match status" value="1"/>
</dbReference>
<keyword evidence="1 8" id="KW-0493">Microtubule</keyword>
<reference evidence="12 13" key="1">
    <citation type="submission" date="2024-06" db="EMBL/GenBank/DDBJ databases">
        <authorList>
            <person name="Kraege A."/>
            <person name="Thomma B."/>
        </authorList>
    </citation>
    <scope>NUCLEOTIDE SEQUENCE [LARGE SCALE GENOMIC DNA]</scope>
</reference>
<dbReference type="EMBL" id="CAXHTA020000010">
    <property type="protein sequence ID" value="CAL5224275.1"/>
    <property type="molecule type" value="Genomic_DNA"/>
</dbReference>
<dbReference type="InterPro" id="IPR001752">
    <property type="entry name" value="Kinesin_motor_dom"/>
</dbReference>
<feature type="binding site" evidence="7">
    <location>
        <begin position="179"/>
        <end position="186"/>
    </location>
    <ligand>
        <name>ATP</name>
        <dbReference type="ChEBI" id="CHEBI:30616"/>
    </ligand>
</feature>
<evidence type="ECO:0000256" key="3">
    <source>
        <dbReference type="ARBA" id="ARBA00022840"/>
    </source>
</evidence>
<evidence type="ECO:0000256" key="1">
    <source>
        <dbReference type="ARBA" id="ARBA00022701"/>
    </source>
</evidence>
<evidence type="ECO:0000256" key="9">
    <source>
        <dbReference type="SAM" id="Coils"/>
    </source>
</evidence>
<sequence>MFGRESRLSKGTPKSITKGAPCGDLSPSMLKDTRQTPAKPSAGPRSQRRESSSLRESLIGHTPSRGHSRNASKTSSPRTPSEQSDMEALDSCRPRSPPSADNIQVVVRVKPLGEDSQTGSLQIVSPSSVGMSTSYGPRTWTFDHIAGPETSQEAFFAVAGEPFVEHCLEGFHASIFAYGQTSSGKTHTMTGKPDSPRQMGLAMRVIQRLFQRIAASEDLQGTQKYQLKASYLELYDEQIADLLAARSAAQLTVREDVCKDSARVYVDGLTEVELLNVHDAQKMMERGLARRRTNETRMNAESSRSHAVLTLHLESSTRTDLGLLAVKSSRLNLVDLAGSERNKGSGAVGERLKEACSINQSLTTLGRVIKELVEAQQSRQSRHIPYRDSRLTFLLQESLGGNAKTLIIANVSPAQEHCSETGSTLAFAARAKCIRNSAVINQDMRGDTELMRRELARLQRENDMLRQHMSKSSEAPEAITHERSASADERETLREAQQRSEQLAAELAQEISRGEQERILAERRIQHLESSSSSTRQELNAARLAGIAERQNDDRQISSLKAQVKEQGLQIAALEGSLAHAKQSALEERRQMQQQIAALQQELQDADLAASVAQEQLTHERQRTGRLKQAIKSAFEDARTPAAGLAGHGWRSDLSIAGKENANSPDSHSPARRPFEGLRVNVEL</sequence>
<evidence type="ECO:0000256" key="5">
    <source>
        <dbReference type="ARBA" id="ARBA00023175"/>
    </source>
</evidence>
<dbReference type="InterPro" id="IPR019821">
    <property type="entry name" value="Kinesin_motor_CS"/>
</dbReference>
<dbReference type="InterPro" id="IPR027417">
    <property type="entry name" value="P-loop_NTPase"/>
</dbReference>
<dbReference type="PANTHER" id="PTHR37739">
    <property type="entry name" value="KINESIN-LIKE PROTEIN KIN-12D"/>
    <property type="match status" value="1"/>
</dbReference>
<organism evidence="12 13">
    <name type="scientific">Coccomyxa viridis</name>
    <dbReference type="NCBI Taxonomy" id="1274662"/>
    <lineage>
        <taxon>Eukaryota</taxon>
        <taxon>Viridiplantae</taxon>
        <taxon>Chlorophyta</taxon>
        <taxon>core chlorophytes</taxon>
        <taxon>Trebouxiophyceae</taxon>
        <taxon>Trebouxiophyceae incertae sedis</taxon>
        <taxon>Coccomyxaceae</taxon>
        <taxon>Coccomyxa</taxon>
    </lineage>
</organism>
<feature type="compositionally biased region" description="Polar residues" evidence="10">
    <location>
        <begin position="71"/>
        <end position="83"/>
    </location>
</feature>
<dbReference type="CDD" id="cd00106">
    <property type="entry name" value="KISc"/>
    <property type="match status" value="1"/>
</dbReference>
<dbReference type="Proteomes" id="UP001497392">
    <property type="component" value="Unassembled WGS sequence"/>
</dbReference>
<feature type="region of interest" description="Disordered" evidence="10">
    <location>
        <begin position="656"/>
        <end position="684"/>
    </location>
</feature>
<feature type="compositionally biased region" description="Basic and acidic residues" evidence="10">
    <location>
        <begin position="479"/>
        <end position="498"/>
    </location>
</feature>
<evidence type="ECO:0000259" key="11">
    <source>
        <dbReference type="PROSITE" id="PS50067"/>
    </source>
</evidence>
<dbReference type="InterPro" id="IPR044986">
    <property type="entry name" value="KIF15/KIN-12"/>
</dbReference>
<evidence type="ECO:0000256" key="6">
    <source>
        <dbReference type="ARBA" id="ARBA00034488"/>
    </source>
</evidence>
<evidence type="ECO:0000256" key="7">
    <source>
        <dbReference type="PROSITE-ProRule" id="PRU00283"/>
    </source>
</evidence>
<feature type="domain" description="Kinesin motor" evidence="11">
    <location>
        <begin position="102"/>
        <end position="434"/>
    </location>
</feature>
<dbReference type="Pfam" id="PF00225">
    <property type="entry name" value="Kinesin"/>
    <property type="match status" value="1"/>
</dbReference>
<evidence type="ECO:0000256" key="4">
    <source>
        <dbReference type="ARBA" id="ARBA00023054"/>
    </source>
</evidence>
<feature type="region of interest" description="Disordered" evidence="10">
    <location>
        <begin position="1"/>
        <end position="103"/>
    </location>
</feature>
<evidence type="ECO:0000313" key="13">
    <source>
        <dbReference type="Proteomes" id="UP001497392"/>
    </source>
</evidence>
<accession>A0ABP1FWJ9</accession>
<dbReference type="PANTHER" id="PTHR37739:SF8">
    <property type="entry name" value="KINESIN-LIKE PROTEIN KIN-12D"/>
    <property type="match status" value="1"/>
</dbReference>
<dbReference type="SMART" id="SM00129">
    <property type="entry name" value="KISc"/>
    <property type="match status" value="1"/>
</dbReference>
<evidence type="ECO:0000313" key="12">
    <source>
        <dbReference type="EMBL" id="CAL5224275.1"/>
    </source>
</evidence>
<keyword evidence="5 7" id="KW-0505">Motor protein</keyword>
<evidence type="ECO:0000256" key="8">
    <source>
        <dbReference type="RuleBase" id="RU000394"/>
    </source>
</evidence>
<keyword evidence="4 9" id="KW-0175">Coiled coil</keyword>
<feature type="coiled-coil region" evidence="9">
    <location>
        <begin position="582"/>
        <end position="616"/>
    </location>
</feature>
<name>A0ABP1FWJ9_9CHLO</name>
<keyword evidence="13" id="KW-1185">Reference proteome</keyword>
<keyword evidence="3 7" id="KW-0067">ATP-binding</keyword>
<dbReference type="PROSITE" id="PS50067">
    <property type="entry name" value="KINESIN_MOTOR_2"/>
    <property type="match status" value="1"/>
</dbReference>